<dbReference type="GO" id="GO:0042626">
    <property type="term" value="F:ATPase-coupled transmembrane transporter activity"/>
    <property type="evidence" value="ECO:0007669"/>
    <property type="project" value="TreeGrafter"/>
</dbReference>
<reference evidence="12" key="2">
    <citation type="submission" date="2021-04" db="EMBL/GenBank/DDBJ databases">
        <authorList>
            <person name="Gilroy R."/>
        </authorList>
    </citation>
    <scope>NUCLEOTIDE SEQUENCE</scope>
    <source>
        <strain evidence="12">ChiGjej3B3-11674</strain>
    </source>
</reference>
<protein>
    <recommendedName>
        <fullName evidence="10">ABC transporter ATP-binding protein</fullName>
    </recommendedName>
</protein>
<evidence type="ECO:0000256" key="4">
    <source>
        <dbReference type="ARBA" id="ARBA00022475"/>
    </source>
</evidence>
<gene>
    <name evidence="12" type="ORF">H9911_08965</name>
</gene>
<dbReference type="CDD" id="cd03225">
    <property type="entry name" value="ABC_cobalt_CbiO_domain1"/>
    <property type="match status" value="1"/>
</dbReference>
<dbReference type="FunFam" id="3.40.50.300:FF:000224">
    <property type="entry name" value="Energy-coupling factor transporter ATP-binding protein EcfA"/>
    <property type="match status" value="1"/>
</dbReference>
<evidence type="ECO:0000256" key="2">
    <source>
        <dbReference type="ARBA" id="ARBA00005417"/>
    </source>
</evidence>
<dbReference type="Pfam" id="PF00005">
    <property type="entry name" value="ABC_tran"/>
    <property type="match status" value="1"/>
</dbReference>
<name>A0A9D2R5W3_9FIRM</name>
<dbReference type="GO" id="GO:0005524">
    <property type="term" value="F:ATP binding"/>
    <property type="evidence" value="ECO:0007669"/>
    <property type="project" value="UniProtKB-UniRule"/>
</dbReference>
<evidence type="ECO:0000313" key="13">
    <source>
        <dbReference type="Proteomes" id="UP000823897"/>
    </source>
</evidence>
<dbReference type="InterPro" id="IPR027417">
    <property type="entry name" value="P-loop_NTPase"/>
</dbReference>
<dbReference type="PANTHER" id="PTHR43553">
    <property type="entry name" value="HEAVY METAL TRANSPORTER"/>
    <property type="match status" value="1"/>
</dbReference>
<dbReference type="Proteomes" id="UP000823897">
    <property type="component" value="Unassembled WGS sequence"/>
</dbReference>
<evidence type="ECO:0000259" key="11">
    <source>
        <dbReference type="PROSITE" id="PS50893"/>
    </source>
</evidence>
<dbReference type="Gene3D" id="3.40.50.300">
    <property type="entry name" value="P-loop containing nucleotide triphosphate hydrolases"/>
    <property type="match status" value="1"/>
</dbReference>
<proteinExistence type="inferred from homology"/>
<dbReference type="InterPro" id="IPR003439">
    <property type="entry name" value="ABC_transporter-like_ATP-bd"/>
</dbReference>
<sequence length="286" mass="31894">MKTDKIKEENNWAVETEQISYTYEGNEKKALDEVSLKLKKGRKIAFMGGNGSGKSTLFLCMNGILKPQEGRLRISGSPVEYTRKGLLDVRRKVGIVFQEPDDQLFSASVFQEISFGILNLGVDEESARKEVEKVIEKLGITPFRDRPAHALSGGQKKLVSIADILVMHPEVLILDEPASSLDPKHRKLVRSIIGQLSESGMTILMATHDVDYAFAWADEIVLLHEGRVLRQGTPREVCGDAEAMEQANLEQPAVMRLYRRLVQKGVIDPAGEPPKTIEDLERRISG</sequence>
<dbReference type="PROSITE" id="PS00211">
    <property type="entry name" value="ABC_TRANSPORTER_1"/>
    <property type="match status" value="1"/>
</dbReference>
<dbReference type="GO" id="GO:0043190">
    <property type="term" value="C:ATP-binding cassette (ABC) transporter complex"/>
    <property type="evidence" value="ECO:0007669"/>
    <property type="project" value="TreeGrafter"/>
</dbReference>
<evidence type="ECO:0000256" key="5">
    <source>
        <dbReference type="ARBA" id="ARBA00022741"/>
    </source>
</evidence>
<keyword evidence="4 10" id="KW-1003">Cell membrane</keyword>
<evidence type="ECO:0000256" key="9">
    <source>
        <dbReference type="ARBA" id="ARBA00025157"/>
    </source>
</evidence>
<comment type="similarity">
    <text evidence="2 10">Belongs to the ABC transporter superfamily.</text>
</comment>
<dbReference type="SMART" id="SM00382">
    <property type="entry name" value="AAA"/>
    <property type="match status" value="1"/>
</dbReference>
<comment type="function">
    <text evidence="9">Probably part of an ABC transporter complex. Responsible for energy coupling to the transport system.</text>
</comment>
<dbReference type="NCBIfam" id="TIGR01166">
    <property type="entry name" value="cbiO"/>
    <property type="match status" value="1"/>
</dbReference>
<dbReference type="InterPro" id="IPR005876">
    <property type="entry name" value="Co_trans_ATP-bd"/>
</dbReference>
<keyword evidence="6 10" id="KW-0067">ATP-binding</keyword>
<comment type="function">
    <text evidence="10">Part of an ABC transporter complex. Responsible for energy coupling to the transport system.</text>
</comment>
<comment type="caution">
    <text evidence="12">The sequence shown here is derived from an EMBL/GenBank/DDBJ whole genome shotgun (WGS) entry which is preliminary data.</text>
</comment>
<dbReference type="InterPro" id="IPR003593">
    <property type="entry name" value="AAA+_ATPase"/>
</dbReference>
<organism evidence="12 13">
    <name type="scientific">Candidatus Mediterraneibacter tabaqchaliae</name>
    <dbReference type="NCBI Taxonomy" id="2838689"/>
    <lineage>
        <taxon>Bacteria</taxon>
        <taxon>Bacillati</taxon>
        <taxon>Bacillota</taxon>
        <taxon>Clostridia</taxon>
        <taxon>Lachnospirales</taxon>
        <taxon>Lachnospiraceae</taxon>
        <taxon>Mediterraneibacter</taxon>
    </lineage>
</organism>
<dbReference type="GO" id="GO:0006824">
    <property type="term" value="P:cobalt ion transport"/>
    <property type="evidence" value="ECO:0007669"/>
    <property type="project" value="InterPro"/>
</dbReference>
<dbReference type="PANTHER" id="PTHR43553:SF24">
    <property type="entry name" value="ENERGY-COUPLING FACTOR TRANSPORTER ATP-BINDING PROTEIN ECFA1"/>
    <property type="match status" value="1"/>
</dbReference>
<dbReference type="GO" id="GO:0016887">
    <property type="term" value="F:ATP hydrolysis activity"/>
    <property type="evidence" value="ECO:0007669"/>
    <property type="project" value="InterPro"/>
</dbReference>
<evidence type="ECO:0000256" key="7">
    <source>
        <dbReference type="ARBA" id="ARBA00022967"/>
    </source>
</evidence>
<dbReference type="PROSITE" id="PS50893">
    <property type="entry name" value="ABC_TRANSPORTER_2"/>
    <property type="match status" value="1"/>
</dbReference>
<reference evidence="12" key="1">
    <citation type="journal article" date="2021" name="PeerJ">
        <title>Extensive microbial diversity within the chicken gut microbiome revealed by metagenomics and culture.</title>
        <authorList>
            <person name="Gilroy R."/>
            <person name="Ravi A."/>
            <person name="Getino M."/>
            <person name="Pursley I."/>
            <person name="Horton D.L."/>
            <person name="Alikhan N.F."/>
            <person name="Baker D."/>
            <person name="Gharbi K."/>
            <person name="Hall N."/>
            <person name="Watson M."/>
            <person name="Adriaenssens E.M."/>
            <person name="Foster-Nyarko E."/>
            <person name="Jarju S."/>
            <person name="Secka A."/>
            <person name="Antonio M."/>
            <person name="Oren A."/>
            <person name="Chaudhuri R.R."/>
            <person name="La Ragione R."/>
            <person name="Hildebrand F."/>
            <person name="Pallen M.J."/>
        </authorList>
    </citation>
    <scope>NUCLEOTIDE SEQUENCE</scope>
    <source>
        <strain evidence="12">ChiGjej3B3-11674</strain>
    </source>
</reference>
<keyword evidence="5 10" id="KW-0547">Nucleotide-binding</keyword>
<dbReference type="InterPro" id="IPR050095">
    <property type="entry name" value="ECF_ABC_transporter_ATP-bd"/>
</dbReference>
<dbReference type="SUPFAM" id="SSF52540">
    <property type="entry name" value="P-loop containing nucleoside triphosphate hydrolases"/>
    <property type="match status" value="1"/>
</dbReference>
<evidence type="ECO:0000256" key="10">
    <source>
        <dbReference type="RuleBase" id="RU364103"/>
    </source>
</evidence>
<keyword evidence="3 10" id="KW-0813">Transport</keyword>
<accession>A0A9D2R5W3</accession>
<evidence type="ECO:0000256" key="8">
    <source>
        <dbReference type="ARBA" id="ARBA00023136"/>
    </source>
</evidence>
<evidence type="ECO:0000256" key="1">
    <source>
        <dbReference type="ARBA" id="ARBA00004202"/>
    </source>
</evidence>
<keyword evidence="8 10" id="KW-0472">Membrane</keyword>
<dbReference type="EMBL" id="DWUV01000171">
    <property type="protein sequence ID" value="HJD34655.1"/>
    <property type="molecule type" value="Genomic_DNA"/>
</dbReference>
<feature type="domain" description="ABC transporter" evidence="11">
    <location>
        <begin position="14"/>
        <end position="250"/>
    </location>
</feature>
<dbReference type="InterPro" id="IPR015856">
    <property type="entry name" value="ABC_transpr_CbiO/EcfA_su"/>
</dbReference>
<comment type="subcellular location">
    <subcellularLocation>
        <location evidence="1 10">Cell membrane</location>
        <topology evidence="1 10">Peripheral membrane protein</topology>
    </subcellularLocation>
</comment>
<keyword evidence="7" id="KW-1278">Translocase</keyword>
<dbReference type="AlphaFoldDB" id="A0A9D2R5W3"/>
<dbReference type="InterPro" id="IPR017871">
    <property type="entry name" value="ABC_transporter-like_CS"/>
</dbReference>
<evidence type="ECO:0000313" key="12">
    <source>
        <dbReference type="EMBL" id="HJD34655.1"/>
    </source>
</evidence>
<evidence type="ECO:0000256" key="3">
    <source>
        <dbReference type="ARBA" id="ARBA00022448"/>
    </source>
</evidence>
<evidence type="ECO:0000256" key="6">
    <source>
        <dbReference type="ARBA" id="ARBA00022840"/>
    </source>
</evidence>